<dbReference type="PANTHER" id="PTHR11552:SF115">
    <property type="entry name" value="DEHYDROGENASE XPTC-RELATED"/>
    <property type="match status" value="1"/>
</dbReference>
<dbReference type="InterPro" id="IPR000172">
    <property type="entry name" value="GMC_OxRdtase_N"/>
</dbReference>
<keyword evidence="7" id="KW-1185">Reference proteome</keyword>
<dbReference type="PANTHER" id="PTHR11552">
    <property type="entry name" value="GLUCOSE-METHANOL-CHOLINE GMC OXIDOREDUCTASE"/>
    <property type="match status" value="1"/>
</dbReference>
<sequence length="763" mass="82749">MIAYTPETIPKIIHYVDFLNVMTYDLMNRRDNVTKHHTGVELSLEAVDAYISMGASPDKINLGYGPIGCPTLLLEDLVTGADLGKSGAFAWSDTVPENLSNSFTRAQSHSYGKYDKKGGGWYYWDGENELNCLWWTFDTPDAIKNKFPLIPAQLPTCPPTTRLASLASRTLFSNYTFIIAGGGIAGLTLADRLTEDPKVTVLVIEAGPIDFGQDGILVPGNFQPWWYFWPGLETTPQAGLNNRTPDAIAAQVLGGGSTINAMVYLRGDADDYDAWGALGNPGWSWQSMLPYFKKAETFTAPDPALAAAGNITWDSSVRGTSGPVQYSYPNFFYPGSANWWNAANEVGLPPVQDPLAGKKQGVFWIPSTLDAQTMTRNHARINHFDRIKTSRPNFHLLTSNVVTKVLFNGKTAIGVNYLSTTATDTSCPSAVYASKEVILAAGGFGTPKILQLSGIGSKKLLNKFNIPVVSDLPGVGQNLQDQPTLSIPYTFTSNISPNYGTLLTNATYAAEQRALYDSSRQGPYTLISSVSSNIGVVSLQQTTSSYQQIIADARLRNPADSLPRDTDPAVVRGYAAQREALLKQFARSDVGVGTLHWDTDSTALVYHLKPLSRGTVTIKSTNPLDSPVIDFRTGTDPTDVAVYTALFRKNRELFAAPSMQVLGPVEAAPFGANLTTDEEIYAVMRDLINPTNAHQCCTAAMMPKDKGGVVSSDQKVHGVKGLRIADASVWPFQLSGSPMATVYAAAERLADVIKREHRLASAP</sequence>
<evidence type="ECO:0000256" key="2">
    <source>
        <dbReference type="ARBA" id="ARBA00010790"/>
    </source>
</evidence>
<dbReference type="InterPro" id="IPR007867">
    <property type="entry name" value="GMC_OxRtase_C"/>
</dbReference>
<dbReference type="Gene3D" id="3.30.560.10">
    <property type="entry name" value="Glucose Oxidase, domain 3"/>
    <property type="match status" value="1"/>
</dbReference>
<name>A0ABR3V8U5_HUMIN</name>
<dbReference type="SUPFAM" id="SSF54373">
    <property type="entry name" value="FAD-linked reductases, C-terminal domain"/>
    <property type="match status" value="1"/>
</dbReference>
<dbReference type="EMBL" id="JAZGSY010000257">
    <property type="protein sequence ID" value="KAL1837866.1"/>
    <property type="molecule type" value="Genomic_DNA"/>
</dbReference>
<evidence type="ECO:0000259" key="3">
    <source>
        <dbReference type="Pfam" id="PF00704"/>
    </source>
</evidence>
<feature type="domain" description="Glucose-methanol-choline oxidoreductase N-terminal" evidence="4">
    <location>
        <begin position="175"/>
        <end position="483"/>
    </location>
</feature>
<evidence type="ECO:0000313" key="7">
    <source>
        <dbReference type="Proteomes" id="UP001583172"/>
    </source>
</evidence>
<dbReference type="Gene3D" id="3.10.50.10">
    <property type="match status" value="1"/>
</dbReference>
<accession>A0ABR3V8U5</accession>
<evidence type="ECO:0000259" key="4">
    <source>
        <dbReference type="Pfam" id="PF00732"/>
    </source>
</evidence>
<organism evidence="6 7">
    <name type="scientific">Humicola insolens</name>
    <name type="common">Soft-rot fungus</name>
    <dbReference type="NCBI Taxonomy" id="85995"/>
    <lineage>
        <taxon>Eukaryota</taxon>
        <taxon>Fungi</taxon>
        <taxon>Dikarya</taxon>
        <taxon>Ascomycota</taxon>
        <taxon>Pezizomycotina</taxon>
        <taxon>Sordariomycetes</taxon>
        <taxon>Sordariomycetidae</taxon>
        <taxon>Sordariales</taxon>
        <taxon>Chaetomiaceae</taxon>
        <taxon>Mycothermus</taxon>
    </lineage>
</organism>
<dbReference type="Proteomes" id="UP001583172">
    <property type="component" value="Unassembled WGS sequence"/>
</dbReference>
<dbReference type="SUPFAM" id="SSF51905">
    <property type="entry name" value="FAD/NAD(P)-binding domain"/>
    <property type="match status" value="1"/>
</dbReference>
<dbReference type="Pfam" id="PF00732">
    <property type="entry name" value="GMC_oxred_N"/>
    <property type="match status" value="1"/>
</dbReference>
<dbReference type="InterPro" id="IPR001223">
    <property type="entry name" value="Glyco_hydro18_cat"/>
</dbReference>
<dbReference type="Gene3D" id="3.20.20.80">
    <property type="entry name" value="Glycosidases"/>
    <property type="match status" value="1"/>
</dbReference>
<dbReference type="SUPFAM" id="SSF51445">
    <property type="entry name" value="(Trans)glycosidases"/>
    <property type="match status" value="1"/>
</dbReference>
<dbReference type="InterPro" id="IPR029070">
    <property type="entry name" value="Chitinase_insertion_sf"/>
</dbReference>
<protein>
    <submittedName>
        <fullName evidence="6">Uncharacterized protein</fullName>
    </submittedName>
</protein>
<dbReference type="Pfam" id="PF05199">
    <property type="entry name" value="GMC_oxred_C"/>
    <property type="match status" value="1"/>
</dbReference>
<dbReference type="InterPro" id="IPR012132">
    <property type="entry name" value="GMC_OxRdtase"/>
</dbReference>
<feature type="domain" description="Glucose-methanol-choline oxidoreductase C-terminal" evidence="5">
    <location>
        <begin position="610"/>
        <end position="746"/>
    </location>
</feature>
<comment type="similarity">
    <text evidence="2">Belongs to the GMC oxidoreductase family.</text>
</comment>
<dbReference type="InterPro" id="IPR017853">
    <property type="entry name" value="GH"/>
</dbReference>
<evidence type="ECO:0000256" key="1">
    <source>
        <dbReference type="ARBA" id="ARBA00008682"/>
    </source>
</evidence>
<comment type="similarity">
    <text evidence="1">Belongs to the glycosyl hydrolase 18 family. Chitinase class V subfamily.</text>
</comment>
<reference evidence="6 7" key="1">
    <citation type="journal article" date="2024" name="Commun. Biol.">
        <title>Comparative genomic analysis of thermophilic fungi reveals convergent evolutionary adaptations and gene losses.</title>
        <authorList>
            <person name="Steindorff A.S."/>
            <person name="Aguilar-Pontes M.V."/>
            <person name="Robinson A.J."/>
            <person name="Andreopoulos B."/>
            <person name="LaButti K."/>
            <person name="Kuo A."/>
            <person name="Mondo S."/>
            <person name="Riley R."/>
            <person name="Otillar R."/>
            <person name="Haridas S."/>
            <person name="Lipzen A."/>
            <person name="Grimwood J."/>
            <person name="Schmutz J."/>
            <person name="Clum A."/>
            <person name="Reid I.D."/>
            <person name="Moisan M.C."/>
            <person name="Butler G."/>
            <person name="Nguyen T.T.M."/>
            <person name="Dewar K."/>
            <person name="Conant G."/>
            <person name="Drula E."/>
            <person name="Henrissat B."/>
            <person name="Hansel C."/>
            <person name="Singer S."/>
            <person name="Hutchinson M.I."/>
            <person name="de Vries R.P."/>
            <person name="Natvig D.O."/>
            <person name="Powell A.J."/>
            <person name="Tsang A."/>
            <person name="Grigoriev I.V."/>
        </authorList>
    </citation>
    <scope>NUCLEOTIDE SEQUENCE [LARGE SCALE GENOMIC DNA]</scope>
    <source>
        <strain evidence="6 7">CBS 620.91</strain>
    </source>
</reference>
<dbReference type="InterPro" id="IPR036188">
    <property type="entry name" value="FAD/NAD-bd_sf"/>
</dbReference>
<evidence type="ECO:0000259" key="5">
    <source>
        <dbReference type="Pfam" id="PF05199"/>
    </source>
</evidence>
<comment type="caution">
    <text evidence="6">The sequence shown here is derived from an EMBL/GenBank/DDBJ whole genome shotgun (WGS) entry which is preliminary data.</text>
</comment>
<feature type="domain" description="GH18" evidence="3">
    <location>
        <begin position="8"/>
        <end position="149"/>
    </location>
</feature>
<proteinExistence type="inferred from homology"/>
<evidence type="ECO:0000313" key="6">
    <source>
        <dbReference type="EMBL" id="KAL1837866.1"/>
    </source>
</evidence>
<gene>
    <name evidence="6" type="ORF">VTJ49DRAFT_3314</name>
</gene>
<dbReference type="Pfam" id="PF00704">
    <property type="entry name" value="Glyco_hydro_18"/>
    <property type="match status" value="1"/>
</dbReference>
<dbReference type="Gene3D" id="3.50.50.60">
    <property type="entry name" value="FAD/NAD(P)-binding domain"/>
    <property type="match status" value="1"/>
</dbReference>